<evidence type="ECO:0000313" key="2">
    <source>
        <dbReference type="Proteomes" id="UP000507140"/>
    </source>
</evidence>
<keyword evidence="2" id="KW-1185">Reference proteome</keyword>
<reference evidence="1 2" key="1">
    <citation type="submission" date="2020-04" db="EMBL/GenBank/DDBJ databases">
        <authorList>
            <person name="De Canck E."/>
        </authorList>
    </citation>
    <scope>NUCLEOTIDE SEQUENCE [LARGE SCALE GENOMIC DNA]</scope>
    <source>
        <strain evidence="1 2">LMG 3415</strain>
    </source>
</reference>
<sequence length="100" mass="11097">MADCLHMFRGYQVPPETVEQVRQAILDTQGRVDLAALRAIVQPAMKAVDPWSSTSREVAAACAVDSIVFDAARAGLVKRHVNAWKFPAWYRVKKQGAVCR</sequence>
<dbReference type="Proteomes" id="UP000507140">
    <property type="component" value="Unassembled WGS sequence"/>
</dbReference>
<protein>
    <submittedName>
        <fullName evidence="1">Uncharacterized protein</fullName>
    </submittedName>
</protein>
<accession>A0ABM8LLD1</accession>
<gene>
    <name evidence="1" type="ORF">LMG3415_05308</name>
</gene>
<organism evidence="1 2">
    <name type="scientific">Achromobacter mucicolens</name>
    <dbReference type="NCBI Taxonomy" id="1389922"/>
    <lineage>
        <taxon>Bacteria</taxon>
        <taxon>Pseudomonadati</taxon>
        <taxon>Pseudomonadota</taxon>
        <taxon>Betaproteobacteria</taxon>
        <taxon>Burkholderiales</taxon>
        <taxon>Alcaligenaceae</taxon>
        <taxon>Achromobacter</taxon>
    </lineage>
</organism>
<evidence type="ECO:0000313" key="1">
    <source>
        <dbReference type="EMBL" id="CAB3917276.1"/>
    </source>
</evidence>
<dbReference type="EMBL" id="CADIKR010000009">
    <property type="protein sequence ID" value="CAB3917276.1"/>
    <property type="molecule type" value="Genomic_DNA"/>
</dbReference>
<comment type="caution">
    <text evidence="1">The sequence shown here is derived from an EMBL/GenBank/DDBJ whole genome shotgun (WGS) entry which is preliminary data.</text>
</comment>
<dbReference type="RefSeq" id="WP_180100490.1">
    <property type="nucleotide sequence ID" value="NZ_CADIKR010000009.1"/>
</dbReference>
<name>A0ABM8LLD1_9BURK</name>
<proteinExistence type="predicted"/>